<feature type="non-terminal residue" evidence="2">
    <location>
        <position position="1"/>
    </location>
</feature>
<organism evidence="2 3">
    <name type="scientific">Enterobacter agglomerans</name>
    <name type="common">Erwinia herbicola</name>
    <name type="synonym">Pantoea agglomerans</name>
    <dbReference type="NCBI Taxonomy" id="549"/>
    <lineage>
        <taxon>Bacteria</taxon>
        <taxon>Pseudomonadati</taxon>
        <taxon>Pseudomonadota</taxon>
        <taxon>Gammaproteobacteria</taxon>
        <taxon>Enterobacterales</taxon>
        <taxon>Erwiniaceae</taxon>
        <taxon>Pantoea</taxon>
        <taxon>Pantoea agglomerans group</taxon>
    </lineage>
</organism>
<dbReference type="EMBL" id="WKLC01000865">
    <property type="protein sequence ID" value="MSE16814.1"/>
    <property type="molecule type" value="Genomic_DNA"/>
</dbReference>
<protein>
    <submittedName>
        <fullName evidence="2">Aldo/keto reductase</fullName>
    </submittedName>
</protein>
<name>A0A7X2MPA2_ENTAG</name>
<evidence type="ECO:0000313" key="2">
    <source>
        <dbReference type="EMBL" id="MSE16814.1"/>
    </source>
</evidence>
<reference evidence="2 3" key="1">
    <citation type="submission" date="2019-11" db="EMBL/GenBank/DDBJ databases">
        <title>Draft Genome Sequence of Plant Growth-Promoting Rhizosphere-Associated Bacteria.</title>
        <authorList>
            <person name="Vasilyev I.Y."/>
            <person name="Radchenko V."/>
            <person name="Ilnitskaya E.V."/>
        </authorList>
    </citation>
    <scope>NUCLEOTIDE SEQUENCE [LARGE SCALE GENOMIC DNA]</scope>
    <source>
        <strain evidence="2 3">VRA_MhP_f</strain>
    </source>
</reference>
<evidence type="ECO:0000259" key="1">
    <source>
        <dbReference type="Pfam" id="PF00248"/>
    </source>
</evidence>
<comment type="caution">
    <text evidence="2">The sequence shown here is derived from an EMBL/GenBank/DDBJ whole genome shotgun (WGS) entry which is preliminary data.</text>
</comment>
<dbReference type="Proteomes" id="UP000461948">
    <property type="component" value="Unassembled WGS sequence"/>
</dbReference>
<evidence type="ECO:0000313" key="3">
    <source>
        <dbReference type="Proteomes" id="UP000461948"/>
    </source>
</evidence>
<proteinExistence type="predicted"/>
<dbReference type="AlphaFoldDB" id="A0A7X2MPA2"/>
<feature type="domain" description="NADP-dependent oxidoreductase" evidence="1">
    <location>
        <begin position="2"/>
        <end position="61"/>
    </location>
</feature>
<accession>A0A7X2MPA2</accession>
<sequence length="63" mass="6651">LDAISEAHQVTPTQIALAWLIARPGITAPIVSATSLKQLDDLSGAMQLTLTPAQIEQLNQASQ</sequence>
<dbReference type="SUPFAM" id="SSF51430">
    <property type="entry name" value="NAD(P)-linked oxidoreductase"/>
    <property type="match status" value="1"/>
</dbReference>
<dbReference type="InterPro" id="IPR036812">
    <property type="entry name" value="NAD(P)_OxRdtase_dom_sf"/>
</dbReference>
<dbReference type="PANTHER" id="PTHR43364">
    <property type="entry name" value="NADH-SPECIFIC METHYLGLYOXAL REDUCTASE-RELATED"/>
    <property type="match status" value="1"/>
</dbReference>
<dbReference type="InterPro" id="IPR050523">
    <property type="entry name" value="AKR_Detox_Biosynth"/>
</dbReference>
<gene>
    <name evidence="2" type="ORF">GKC49_17360</name>
</gene>
<dbReference type="Gene3D" id="3.20.20.100">
    <property type="entry name" value="NADP-dependent oxidoreductase domain"/>
    <property type="match status" value="1"/>
</dbReference>
<dbReference type="GO" id="GO:0005829">
    <property type="term" value="C:cytosol"/>
    <property type="evidence" value="ECO:0007669"/>
    <property type="project" value="TreeGrafter"/>
</dbReference>
<dbReference type="Pfam" id="PF00248">
    <property type="entry name" value="Aldo_ket_red"/>
    <property type="match status" value="1"/>
</dbReference>
<dbReference type="InterPro" id="IPR023210">
    <property type="entry name" value="NADP_OxRdtase_dom"/>
</dbReference>
<dbReference type="PANTHER" id="PTHR43364:SF6">
    <property type="entry name" value="OXIDOREDUCTASE-RELATED"/>
    <property type="match status" value="1"/>
</dbReference>